<dbReference type="Proteomes" id="UP001566204">
    <property type="component" value="Unassembled WGS sequence"/>
</dbReference>
<organism evidence="1 2">
    <name type="scientific">Sphingobacterium thalpophilum</name>
    <dbReference type="NCBI Taxonomy" id="259"/>
    <lineage>
        <taxon>Bacteria</taxon>
        <taxon>Pseudomonadati</taxon>
        <taxon>Bacteroidota</taxon>
        <taxon>Sphingobacteriia</taxon>
        <taxon>Sphingobacteriales</taxon>
        <taxon>Sphingobacteriaceae</taxon>
        <taxon>Sphingobacterium</taxon>
    </lineage>
</organism>
<evidence type="ECO:0000313" key="1">
    <source>
        <dbReference type="EMBL" id="MEZ0453246.1"/>
    </source>
</evidence>
<protein>
    <recommendedName>
        <fullName evidence="3">Lipid A biosynthesis lauroyl acyltransferase</fullName>
    </recommendedName>
</protein>
<name>A0ABV4HFH6_9SPHI</name>
<gene>
    <name evidence="1" type="ORF">ABTW24_16745</name>
</gene>
<keyword evidence="2" id="KW-1185">Reference proteome</keyword>
<accession>A0ABV4HFH6</accession>
<dbReference type="EMBL" id="JBEOQB010000004">
    <property type="protein sequence ID" value="MEZ0453246.1"/>
    <property type="molecule type" value="Genomic_DNA"/>
</dbReference>
<comment type="caution">
    <text evidence="1">The sequence shown here is derived from an EMBL/GenBank/DDBJ whole genome shotgun (WGS) entry which is preliminary data.</text>
</comment>
<evidence type="ECO:0000313" key="2">
    <source>
        <dbReference type="Proteomes" id="UP001566204"/>
    </source>
</evidence>
<sequence length="312" mass="36174">MDNQKKLELQRLLWMANVQAFFPDKTASELDAGYQQWLGHRQDFLRLYREHPTGMADHIVVSEALQNLRPGILFTFHFGPYRLLPRLLVAAGCRVTLLVSATVLEREQDDYRQQLSHMGLSADYVECLSATDPMVLRKLLHAVAMQRVVLVFLDANESVVQLRDKERSGRLRVAFGASHFYWRSNLLKLAHRFALPVQAIYLRPDGHSAGAGWQPVKATNILNPDSSRSPERLLEAFAALQQTFQEMIALDWTAWENWAIIHHYLETDDQKRKTPRRQGSWMLPFAFRDKAYLFDLSSKRFYPIIANKEMFD</sequence>
<proteinExistence type="predicted"/>
<reference evidence="1 2" key="1">
    <citation type="submission" date="2024-06" db="EMBL/GenBank/DDBJ databases">
        <title>Soil Sphingobacterium thalpophilum.</title>
        <authorList>
            <person name="Yang J."/>
            <person name="Li J."/>
        </authorList>
    </citation>
    <scope>NUCLEOTIDE SEQUENCE [LARGE SCALE GENOMIC DNA]</scope>
    <source>
        <strain evidence="1 2">22g91tb</strain>
    </source>
</reference>
<evidence type="ECO:0008006" key="3">
    <source>
        <dbReference type="Google" id="ProtNLM"/>
    </source>
</evidence>
<dbReference type="RefSeq" id="WP_370483494.1">
    <property type="nucleotide sequence ID" value="NZ_JBEOQA010000002.1"/>
</dbReference>